<dbReference type="InterPro" id="IPR036410">
    <property type="entry name" value="HSP_DnaJ_Cys-rich_dom_sf"/>
</dbReference>
<dbReference type="EMBL" id="QUSY01000223">
    <property type="protein sequence ID" value="RHY31340.1"/>
    <property type="molecule type" value="Genomic_DNA"/>
</dbReference>
<reference evidence="3 4" key="1">
    <citation type="submission" date="2018-08" db="EMBL/GenBank/DDBJ databases">
        <title>Aphanomyces genome sequencing and annotation.</title>
        <authorList>
            <person name="Minardi D."/>
            <person name="Oidtmann B."/>
            <person name="Van Der Giezen M."/>
            <person name="Studholme D.J."/>
        </authorList>
    </citation>
    <scope>NUCLEOTIDE SEQUENCE [LARGE SCALE GENOMIC DNA]</scope>
    <source>
        <strain evidence="3 4">NJM0002</strain>
    </source>
</reference>
<organism evidence="3 4">
    <name type="scientific">Aphanomyces invadans</name>
    <dbReference type="NCBI Taxonomy" id="157072"/>
    <lineage>
        <taxon>Eukaryota</taxon>
        <taxon>Sar</taxon>
        <taxon>Stramenopiles</taxon>
        <taxon>Oomycota</taxon>
        <taxon>Saprolegniomycetes</taxon>
        <taxon>Saprolegniales</taxon>
        <taxon>Verrucalvaceae</taxon>
        <taxon>Aphanomyces</taxon>
    </lineage>
</organism>
<dbReference type="Proteomes" id="UP000285060">
    <property type="component" value="Unassembled WGS sequence"/>
</dbReference>
<dbReference type="SMART" id="SM00271">
    <property type="entry name" value="DnaJ"/>
    <property type="match status" value="1"/>
</dbReference>
<dbReference type="SUPFAM" id="SSF46565">
    <property type="entry name" value="Chaperone J-domain"/>
    <property type="match status" value="1"/>
</dbReference>
<comment type="caution">
    <text evidence="3">The sequence shown here is derived from an EMBL/GenBank/DDBJ whole genome shotgun (WGS) entry which is preliminary data.</text>
</comment>
<protein>
    <recommendedName>
        <fullName evidence="2">J domain-containing protein</fullName>
    </recommendedName>
</protein>
<feature type="signal peptide" evidence="1">
    <location>
        <begin position="1"/>
        <end position="23"/>
    </location>
</feature>
<dbReference type="InterPro" id="IPR036869">
    <property type="entry name" value="J_dom_sf"/>
</dbReference>
<dbReference type="PANTHER" id="PTHR43888">
    <property type="entry name" value="DNAJ-LIKE-2, ISOFORM A-RELATED"/>
    <property type="match status" value="1"/>
</dbReference>
<accession>A0A418B049</accession>
<dbReference type="InterPro" id="IPR044713">
    <property type="entry name" value="DNJA1/2-like"/>
</dbReference>
<dbReference type="PRINTS" id="PR00625">
    <property type="entry name" value="JDOMAIN"/>
</dbReference>
<dbReference type="InterPro" id="IPR002939">
    <property type="entry name" value="DnaJ_C"/>
</dbReference>
<evidence type="ECO:0000256" key="1">
    <source>
        <dbReference type="SAM" id="SignalP"/>
    </source>
</evidence>
<dbReference type="InterPro" id="IPR008971">
    <property type="entry name" value="HSP40/DnaJ_pept-bd"/>
</dbReference>
<dbReference type="GO" id="GO:0051082">
    <property type="term" value="F:unfolded protein binding"/>
    <property type="evidence" value="ECO:0007669"/>
    <property type="project" value="InterPro"/>
</dbReference>
<feature type="domain" description="J" evidence="2">
    <location>
        <begin position="26"/>
        <end position="108"/>
    </location>
</feature>
<feature type="chain" id="PRO_5019290808" description="J domain-containing protein" evidence="1">
    <location>
        <begin position="24"/>
        <end position="348"/>
    </location>
</feature>
<sequence>MVSWRGVLAMLVFSCMFISNVYGGKDLYDVLGIKRDASAPDIKRAFRKLSLKLHPDKNPGDEDAAQKFAEVASGMSFPRRHLKYDMYGEDGLKDNGGGGGHDPFDVFSQFFGGGRQRHPQEPSRGNDVTIPLRVSLADLYNGKNVPFTLETRRVGPGFIQQFQTQCTKCGGKGKVVTSTCPVCGGSKTVFADVELDLEIEKGMPDGHEIEFEHAADEHADRAAGHLRFRLTTAPHDMFSRDGDDLYMDMSISLREVGGRSSRRHGPHTIAPQALVGFSKTFVHLDGRTVEVSRRNDITEPSQVMTLAREGMPRHQMASERGNLHIKFNVIFPDALTPDQQRGFRELFQ</sequence>
<dbReference type="CDD" id="cd10747">
    <property type="entry name" value="DnaJ_C"/>
    <property type="match status" value="1"/>
</dbReference>
<dbReference type="AlphaFoldDB" id="A0A418B049"/>
<dbReference type="GO" id="GO:0006457">
    <property type="term" value="P:protein folding"/>
    <property type="evidence" value="ECO:0007669"/>
    <property type="project" value="InterPro"/>
</dbReference>
<gene>
    <name evidence="3" type="ORF">DYB32_003611</name>
</gene>
<evidence type="ECO:0000259" key="2">
    <source>
        <dbReference type="PROSITE" id="PS50076"/>
    </source>
</evidence>
<dbReference type="VEuPathDB" id="FungiDB:H310_13677"/>
<dbReference type="CDD" id="cd06257">
    <property type="entry name" value="DnaJ"/>
    <property type="match status" value="1"/>
</dbReference>
<evidence type="ECO:0000313" key="4">
    <source>
        <dbReference type="Proteomes" id="UP000285060"/>
    </source>
</evidence>
<proteinExistence type="predicted"/>
<keyword evidence="4" id="KW-1185">Reference proteome</keyword>
<dbReference type="SUPFAM" id="SSF57938">
    <property type="entry name" value="DnaJ/Hsp40 cysteine-rich domain"/>
    <property type="match status" value="1"/>
</dbReference>
<keyword evidence="1" id="KW-0732">Signal</keyword>
<dbReference type="Gene3D" id="1.10.287.110">
    <property type="entry name" value="DnaJ domain"/>
    <property type="match status" value="1"/>
</dbReference>
<dbReference type="PROSITE" id="PS50076">
    <property type="entry name" value="DNAJ_2"/>
    <property type="match status" value="1"/>
</dbReference>
<dbReference type="SUPFAM" id="SSF49493">
    <property type="entry name" value="HSP40/DnaJ peptide-binding domain"/>
    <property type="match status" value="2"/>
</dbReference>
<dbReference type="Pfam" id="PF00226">
    <property type="entry name" value="DnaJ"/>
    <property type="match status" value="1"/>
</dbReference>
<dbReference type="Gene3D" id="2.60.260.20">
    <property type="entry name" value="Urease metallochaperone UreE, N-terminal domain"/>
    <property type="match status" value="2"/>
</dbReference>
<name>A0A418B049_9STRA</name>
<evidence type="ECO:0000313" key="3">
    <source>
        <dbReference type="EMBL" id="RHY31340.1"/>
    </source>
</evidence>
<dbReference type="GO" id="GO:0030544">
    <property type="term" value="F:Hsp70 protein binding"/>
    <property type="evidence" value="ECO:0007669"/>
    <property type="project" value="InterPro"/>
</dbReference>
<dbReference type="InterPro" id="IPR001623">
    <property type="entry name" value="DnaJ_domain"/>
</dbReference>
<dbReference type="Pfam" id="PF01556">
    <property type="entry name" value="DnaJ_C"/>
    <property type="match status" value="1"/>
</dbReference>